<evidence type="ECO:0000313" key="13">
    <source>
        <dbReference type="RefSeq" id="XP_023936183.2"/>
    </source>
</evidence>
<feature type="region of interest" description="Disordered" evidence="9">
    <location>
        <begin position="762"/>
        <end position="1047"/>
    </location>
</feature>
<dbReference type="InterPro" id="IPR001965">
    <property type="entry name" value="Znf_PHD"/>
</dbReference>
<dbReference type="Gene3D" id="3.30.40.10">
    <property type="entry name" value="Zinc/RING finger domain, C3HC4 (zinc finger)"/>
    <property type="match status" value="1"/>
</dbReference>
<evidence type="ECO:0000313" key="11">
    <source>
        <dbReference type="Proteomes" id="UP001652582"/>
    </source>
</evidence>
<feature type="domain" description="PHD-type" evidence="10">
    <location>
        <begin position="1103"/>
        <end position="1153"/>
    </location>
</feature>
<keyword evidence="6" id="KW-0804">Transcription</keyword>
<feature type="compositionally biased region" description="Basic and acidic residues" evidence="9">
    <location>
        <begin position="622"/>
        <end position="637"/>
    </location>
</feature>
<dbReference type="GO" id="GO:0045944">
    <property type="term" value="P:positive regulation of transcription by RNA polymerase II"/>
    <property type="evidence" value="ECO:0007669"/>
    <property type="project" value="TreeGrafter"/>
</dbReference>
<evidence type="ECO:0000256" key="4">
    <source>
        <dbReference type="ARBA" id="ARBA00022833"/>
    </source>
</evidence>
<feature type="region of interest" description="Disordered" evidence="9">
    <location>
        <begin position="616"/>
        <end position="645"/>
    </location>
</feature>
<feature type="region of interest" description="Disordered" evidence="9">
    <location>
        <begin position="1061"/>
        <end position="1082"/>
    </location>
</feature>
<feature type="compositionally biased region" description="Basic and acidic residues" evidence="9">
    <location>
        <begin position="173"/>
        <end position="185"/>
    </location>
</feature>
<keyword evidence="2" id="KW-0479">Metal-binding</keyword>
<keyword evidence="3 8" id="KW-0863">Zinc-finger</keyword>
<feature type="compositionally biased region" description="Pro residues" evidence="9">
    <location>
        <begin position="373"/>
        <end position="386"/>
    </location>
</feature>
<dbReference type="PANTHER" id="PTHR46452">
    <property type="entry name" value="TRANSCRIPTION INITIATION FACTOR TFIID SUBUNIT 3"/>
    <property type="match status" value="1"/>
</dbReference>
<feature type="compositionally biased region" description="Pro residues" evidence="9">
    <location>
        <begin position="827"/>
        <end position="852"/>
    </location>
</feature>
<dbReference type="GO" id="GO:0046982">
    <property type="term" value="F:protein heterodimerization activity"/>
    <property type="evidence" value="ECO:0007669"/>
    <property type="project" value="InterPro"/>
</dbReference>
<dbReference type="Gene3D" id="1.10.20.10">
    <property type="entry name" value="Histone, subunit A"/>
    <property type="match status" value="1"/>
</dbReference>
<dbReference type="SMART" id="SM00249">
    <property type="entry name" value="PHD"/>
    <property type="match status" value="1"/>
</dbReference>
<dbReference type="InterPro" id="IPR013083">
    <property type="entry name" value="Znf_RING/FYVE/PHD"/>
</dbReference>
<feature type="compositionally biased region" description="Basic and acidic residues" evidence="9">
    <location>
        <begin position="198"/>
        <end position="208"/>
    </location>
</feature>
<reference evidence="12 13" key="1">
    <citation type="submission" date="2025-05" db="UniProtKB">
        <authorList>
            <consortium name="RefSeq"/>
        </authorList>
    </citation>
    <scope>IDENTIFICATION</scope>
</reference>
<gene>
    <name evidence="12 13" type="primary">LOC112044533</name>
</gene>
<evidence type="ECO:0000256" key="2">
    <source>
        <dbReference type="ARBA" id="ARBA00022723"/>
    </source>
</evidence>
<feature type="region of interest" description="Disordered" evidence="9">
    <location>
        <begin position="570"/>
        <end position="593"/>
    </location>
</feature>
<dbReference type="InterPro" id="IPR019786">
    <property type="entry name" value="Zinc_finger_PHD-type_CS"/>
</dbReference>
<evidence type="ECO:0000313" key="12">
    <source>
        <dbReference type="RefSeq" id="XP_023936182.2"/>
    </source>
</evidence>
<feature type="compositionally biased region" description="Polar residues" evidence="9">
    <location>
        <begin position="152"/>
        <end position="172"/>
    </location>
</feature>
<proteinExistence type="predicted"/>
<dbReference type="SMART" id="SM00576">
    <property type="entry name" value="BTP"/>
    <property type="match status" value="1"/>
</dbReference>
<comment type="subcellular location">
    <subcellularLocation>
        <location evidence="1">Nucleus</location>
    </subcellularLocation>
</comment>
<dbReference type="Pfam" id="PF00628">
    <property type="entry name" value="PHD"/>
    <property type="match status" value="1"/>
</dbReference>
<feature type="region of interest" description="Disordered" evidence="9">
    <location>
        <begin position="152"/>
        <end position="427"/>
    </location>
</feature>
<dbReference type="PROSITE" id="PS50016">
    <property type="entry name" value="ZF_PHD_2"/>
    <property type="match status" value="1"/>
</dbReference>
<dbReference type="RefSeq" id="XP_023936182.2">
    <property type="nucleotide sequence ID" value="XM_024080414.2"/>
</dbReference>
<organism evidence="11 12">
    <name type="scientific">Bicyclus anynana</name>
    <name type="common">Squinting bush brown butterfly</name>
    <dbReference type="NCBI Taxonomy" id="110368"/>
    <lineage>
        <taxon>Eukaryota</taxon>
        <taxon>Metazoa</taxon>
        <taxon>Ecdysozoa</taxon>
        <taxon>Arthropoda</taxon>
        <taxon>Hexapoda</taxon>
        <taxon>Insecta</taxon>
        <taxon>Pterygota</taxon>
        <taxon>Neoptera</taxon>
        <taxon>Endopterygota</taxon>
        <taxon>Lepidoptera</taxon>
        <taxon>Glossata</taxon>
        <taxon>Ditrysia</taxon>
        <taxon>Papilionoidea</taxon>
        <taxon>Nymphalidae</taxon>
        <taxon>Satyrinae</taxon>
        <taxon>Satyrini</taxon>
        <taxon>Mycalesina</taxon>
        <taxon>Bicyclus</taxon>
    </lineage>
</organism>
<evidence type="ECO:0000256" key="6">
    <source>
        <dbReference type="ARBA" id="ARBA00023163"/>
    </source>
</evidence>
<sequence length="1181" mass="131878">MSEAYSREILRRNVAQICQTIGWNGINSTPLDILVHVLEKYICTLGTQANRYAEQFNRTEPNLHDLGLVFRDLHIQLPELTEYTRSVPPVHPPVKSENFPKPKESNLNFLKPGSHEVVTRPMHVHEHLPPMYPEKERDTPAVAGTVEIRQNGIDSMDTSNPTCTSPEISVTDSPEKSKEIFKRPIDPVSLQNSKRPRLRLDEEERTREISSVMMTMSGFLSPAREGKLPEPRPPTIPSERHDKHKANSHHSNSMKVPLLDKSDKKSKKNKLLNGKIMKSKRKDKSHKGESSKSKDSNKLDRYPPGYPVKSKDIHPTHHNHVTMPAPRMMPPSKPPAPAPAPPPPVVPAPVALPAPMPLPVQEPLRPVIKQEPIDPPPPPTSKPPPRVAEDAIPVPRKIPISKSPLVSNSLPVNKQQQQQSTTNSLIPEVEIKKEIVEEEEKLASQPDRSKSNIFKRISNKSKEDKITPEVVPDKPHTQSDALISRLQNSAHNSAHDSKNDNIRVKSVESIMNNNNSPVDLSREIDIRSHEVIDIDDDSFDINPMPYRLHPEPRPPGGLSINKSLQFPFSKDMVGVSPKTKKEKKHKEKKDKASKIEAKLKKQHQQLQNFQMVQMAEKKKMKVSSEKPTKPNRPKNEAKLPQMPPGFPFFHNMPPGRGMMSGPGLIPSDLFANLANNPALRGLPPPNLLTNPFALGSTGPGLIPGPSFLPGGLGAGIPNHLMQMGNFPHTSRSSSVKIPPMLRRPSLEVIPVDNEEQRILHKSSMIGRDKDRHDKHKPPTIPNILQKQKLKSKDHKANLYKMPPVQPDITIELNPPKMEPVRQEPPREQPPPVRLPSPKIEPAPIPEPTPAPKPEPERVPIPEIPQDKEPENSERKKDKSHKKEKRDKDGIKIKKKKDKKDKSKDKTEKKKEKEERQELKDKIKKEKKEKKKDKAADGLVPKLTLKLSSSNSNSPMPPSSPDIFKLNIRPVVKKEDDASIKDEPTSREHSRSPELAQISALVTRPPKQKHSKHNHIADGEALSSPPSPSSPPRRSRPPSSHSKLKKILFKPMSKKAIDDLDDDSVSFSEEPSPAVAPVPAPVAVDKPGGPLPTPYYVDDQGNKIWVCPACGRPDNGSPMIGCDGCDGWYHWVCVGITEEPGATEDWFCKSCLAKRAAMVLAGVPSGKKRGRKPKGEKIRDCH</sequence>
<dbReference type="GeneID" id="112044533"/>
<dbReference type="GO" id="GO:0008270">
    <property type="term" value="F:zinc ion binding"/>
    <property type="evidence" value="ECO:0007669"/>
    <property type="project" value="UniProtKB-KW"/>
</dbReference>
<dbReference type="GO" id="GO:0002039">
    <property type="term" value="F:p53 binding"/>
    <property type="evidence" value="ECO:0007669"/>
    <property type="project" value="TreeGrafter"/>
</dbReference>
<keyword evidence="4" id="KW-0862">Zinc</keyword>
<feature type="compositionally biased region" description="Polar residues" evidence="9">
    <location>
        <begin position="404"/>
        <end position="425"/>
    </location>
</feature>
<dbReference type="InterPro" id="IPR019787">
    <property type="entry name" value="Znf_PHD-finger"/>
</dbReference>
<dbReference type="AlphaFoldDB" id="A0A6J1MTD0"/>
<dbReference type="SUPFAM" id="SSF57903">
    <property type="entry name" value="FYVE/PHD zinc finger"/>
    <property type="match status" value="1"/>
</dbReference>
<feature type="compositionally biased region" description="Basic residues" evidence="9">
    <location>
        <begin position="578"/>
        <end position="588"/>
    </location>
</feature>
<dbReference type="InterPro" id="IPR006565">
    <property type="entry name" value="BTP"/>
</dbReference>
<evidence type="ECO:0000256" key="1">
    <source>
        <dbReference type="ARBA" id="ARBA00004123"/>
    </source>
</evidence>
<dbReference type="CDD" id="cd15522">
    <property type="entry name" value="PHD_TAF3"/>
    <property type="match status" value="1"/>
</dbReference>
<evidence type="ECO:0000256" key="8">
    <source>
        <dbReference type="PROSITE-ProRule" id="PRU00146"/>
    </source>
</evidence>
<dbReference type="GO" id="GO:0005669">
    <property type="term" value="C:transcription factor TFIID complex"/>
    <property type="evidence" value="ECO:0007669"/>
    <property type="project" value="TreeGrafter"/>
</dbReference>
<evidence type="ECO:0000259" key="10">
    <source>
        <dbReference type="PROSITE" id="PS50016"/>
    </source>
</evidence>
<feature type="compositionally biased region" description="Basic and acidic residues" evidence="9">
    <location>
        <begin position="286"/>
        <end position="301"/>
    </location>
</feature>
<keyword evidence="7" id="KW-0539">Nucleus</keyword>
<feature type="compositionally biased region" description="Pro residues" evidence="9">
    <location>
        <begin position="327"/>
        <end position="360"/>
    </location>
</feature>
<dbReference type="PANTHER" id="PTHR46452:SF1">
    <property type="entry name" value="TRANSCRIPTION INITIATION FACTOR TFIID SUBUNIT 3"/>
    <property type="match status" value="1"/>
</dbReference>
<evidence type="ECO:0000256" key="5">
    <source>
        <dbReference type="ARBA" id="ARBA00023015"/>
    </source>
</evidence>
<name>A0A6J1MTD0_BICAN</name>
<evidence type="ECO:0000256" key="3">
    <source>
        <dbReference type="ARBA" id="ARBA00022771"/>
    </source>
</evidence>
<feature type="compositionally biased region" description="Basic and acidic residues" evidence="9">
    <location>
        <begin position="899"/>
        <end position="935"/>
    </location>
</feature>
<evidence type="ECO:0000256" key="7">
    <source>
        <dbReference type="ARBA" id="ARBA00023242"/>
    </source>
</evidence>
<evidence type="ECO:0000256" key="9">
    <source>
        <dbReference type="SAM" id="MobiDB-lite"/>
    </source>
</evidence>
<dbReference type="InterPro" id="IPR009072">
    <property type="entry name" value="Histone-fold"/>
</dbReference>
<dbReference type="KEGG" id="bany:112044533"/>
<keyword evidence="5" id="KW-0805">Transcription regulation</keyword>
<dbReference type="InterPro" id="IPR011011">
    <property type="entry name" value="Znf_FYVE_PHD"/>
</dbReference>
<dbReference type="RefSeq" id="XP_023936183.2">
    <property type="nucleotide sequence ID" value="XM_024080415.2"/>
</dbReference>
<keyword evidence="11" id="KW-1185">Reference proteome</keyword>
<feature type="compositionally biased region" description="Basic and acidic residues" evidence="9">
    <location>
        <begin position="853"/>
        <end position="876"/>
    </location>
</feature>
<accession>A0A6J1MTD0</accession>
<dbReference type="Proteomes" id="UP001652582">
    <property type="component" value="Chromosome 22"/>
</dbReference>
<dbReference type="Pfam" id="PF07524">
    <property type="entry name" value="Bromo_TP"/>
    <property type="match status" value="1"/>
</dbReference>
<feature type="compositionally biased region" description="Basic and acidic residues" evidence="9">
    <location>
        <begin position="971"/>
        <end position="991"/>
    </location>
</feature>
<protein>
    <submittedName>
        <fullName evidence="12 13">Transcription initiation factor TFIID subunit 3</fullName>
    </submittedName>
</protein>
<dbReference type="OrthoDB" id="436852at2759"/>
<dbReference type="PROSITE" id="PS01359">
    <property type="entry name" value="ZF_PHD_1"/>
    <property type="match status" value="1"/>
</dbReference>